<keyword evidence="3 7" id="KW-0812">Transmembrane</keyword>
<evidence type="ECO:0000256" key="2">
    <source>
        <dbReference type="ARBA" id="ARBA00022448"/>
    </source>
</evidence>
<keyword evidence="2" id="KW-0813">Transport</keyword>
<feature type="transmembrane region" description="Helical" evidence="7">
    <location>
        <begin position="137"/>
        <end position="162"/>
    </location>
</feature>
<feature type="transmembrane region" description="Helical" evidence="7">
    <location>
        <begin position="107"/>
        <end position="125"/>
    </location>
</feature>
<organism evidence="8 9">
    <name type="scientific">Verticillium longisporum</name>
    <name type="common">Verticillium dahliae var. longisporum</name>
    <dbReference type="NCBI Taxonomy" id="100787"/>
    <lineage>
        <taxon>Eukaryota</taxon>
        <taxon>Fungi</taxon>
        <taxon>Dikarya</taxon>
        <taxon>Ascomycota</taxon>
        <taxon>Pezizomycotina</taxon>
        <taxon>Sordariomycetes</taxon>
        <taxon>Hypocreomycetidae</taxon>
        <taxon>Glomerellales</taxon>
        <taxon>Plectosphaerellaceae</taxon>
        <taxon>Verticillium</taxon>
    </lineage>
</organism>
<evidence type="ECO:0000256" key="1">
    <source>
        <dbReference type="ARBA" id="ARBA00004141"/>
    </source>
</evidence>
<dbReference type="Pfam" id="PF07690">
    <property type="entry name" value="MFS_1"/>
    <property type="match status" value="1"/>
</dbReference>
<gene>
    <name evidence="8" type="ORF">HYQ45_007125</name>
</gene>
<evidence type="ECO:0000313" key="9">
    <source>
        <dbReference type="Proteomes" id="UP000689129"/>
    </source>
</evidence>
<name>A0A8I2ZMQ0_VERLO</name>
<dbReference type="Proteomes" id="UP000689129">
    <property type="component" value="Unassembled WGS sequence"/>
</dbReference>
<comment type="caution">
    <text evidence="8">The sequence shown here is derived from an EMBL/GenBank/DDBJ whole genome shotgun (WGS) entry which is preliminary data.</text>
</comment>
<evidence type="ECO:0000256" key="3">
    <source>
        <dbReference type="ARBA" id="ARBA00022692"/>
    </source>
</evidence>
<dbReference type="AlphaFoldDB" id="A0A8I2ZMQ0"/>
<evidence type="ECO:0000256" key="7">
    <source>
        <dbReference type="SAM" id="Phobius"/>
    </source>
</evidence>
<protein>
    <submittedName>
        <fullName evidence="8">Putative transporter like protein</fullName>
    </submittedName>
</protein>
<comment type="subcellular location">
    <subcellularLocation>
        <location evidence="1">Membrane</location>
        <topology evidence="1">Multi-pass membrane protein</topology>
    </subcellularLocation>
</comment>
<evidence type="ECO:0000256" key="5">
    <source>
        <dbReference type="ARBA" id="ARBA00023136"/>
    </source>
</evidence>
<feature type="transmembrane region" description="Helical" evidence="7">
    <location>
        <begin position="182"/>
        <end position="203"/>
    </location>
</feature>
<feature type="transmembrane region" description="Helical" evidence="7">
    <location>
        <begin position="407"/>
        <end position="428"/>
    </location>
</feature>
<sequence length="477" mass="53335">MADTKSDFAPTAARREADENSITPAPLSSQHLDSHHADQDQETAAYAGGEAIYIDEKTNKKLFWTVNRRILVCMLGTYFCQSLDKGTLGFASIMGIRQDANLHGQQFSWLGTILYMGVLFGEYPTNLLLQKLPVAKYLSVNIFCWGVVIACSAAAENFGSLMAVRFLLAMWWRREEQAVLTSLWYCMTGVQLMVAGLIAYGASHYDGAVMRSWQMLFMVLGIATCVWAVFVGWFLPDSPMKAKCFDEDTKRLLIERVRANETGIQNKTYKRHQVIEAVSDPVTWCYVLLQGAITIIIMISAAFTAQRTQQTAFTMHAWSFPAIIGTAVIYSIVPTSSNRVGLLIAFYCTQFFLAEGNLVFSLISRNVAGQSKKSTTLTMCFIGWAAGNMTAPQIFQAWDAPRYRTGFTVHFCLYAIFNVILVVMRFLLTRRNKGKRAAVATAGEAETLQKAGEEKITHSNAFADLTDKENPDFRYVF</sequence>
<proteinExistence type="predicted"/>
<keyword evidence="5 7" id="KW-0472">Membrane</keyword>
<dbReference type="OrthoDB" id="6730379at2759"/>
<dbReference type="EMBL" id="JAEMWZ010000126">
    <property type="protein sequence ID" value="KAG7135057.1"/>
    <property type="molecule type" value="Genomic_DNA"/>
</dbReference>
<feature type="region of interest" description="Disordered" evidence="6">
    <location>
        <begin position="1"/>
        <end position="34"/>
    </location>
</feature>
<dbReference type="GO" id="GO:0016020">
    <property type="term" value="C:membrane"/>
    <property type="evidence" value="ECO:0007669"/>
    <property type="project" value="UniProtKB-SubCell"/>
</dbReference>
<feature type="transmembrane region" description="Helical" evidence="7">
    <location>
        <begin position="215"/>
        <end position="235"/>
    </location>
</feature>
<feature type="transmembrane region" description="Helical" evidence="7">
    <location>
        <begin position="315"/>
        <end position="333"/>
    </location>
</feature>
<evidence type="ECO:0000256" key="4">
    <source>
        <dbReference type="ARBA" id="ARBA00022989"/>
    </source>
</evidence>
<feature type="transmembrane region" description="Helical" evidence="7">
    <location>
        <begin position="375"/>
        <end position="395"/>
    </location>
</feature>
<feature type="transmembrane region" description="Helical" evidence="7">
    <location>
        <begin position="281"/>
        <end position="303"/>
    </location>
</feature>
<evidence type="ECO:0000313" key="8">
    <source>
        <dbReference type="EMBL" id="KAG7135057.1"/>
    </source>
</evidence>
<feature type="transmembrane region" description="Helical" evidence="7">
    <location>
        <begin position="339"/>
        <end position="363"/>
    </location>
</feature>
<evidence type="ECO:0000256" key="6">
    <source>
        <dbReference type="SAM" id="MobiDB-lite"/>
    </source>
</evidence>
<dbReference type="PANTHER" id="PTHR43791:SF63">
    <property type="entry name" value="HIGH AFFINITY CYSTEINE TRANSPORTER"/>
    <property type="match status" value="1"/>
</dbReference>
<accession>A0A8I2ZMQ0</accession>
<feature type="compositionally biased region" description="Polar residues" evidence="6">
    <location>
        <begin position="20"/>
        <end position="31"/>
    </location>
</feature>
<dbReference type="InterPro" id="IPR011701">
    <property type="entry name" value="MFS"/>
</dbReference>
<keyword evidence="4 7" id="KW-1133">Transmembrane helix</keyword>
<dbReference type="PANTHER" id="PTHR43791">
    <property type="entry name" value="PERMEASE-RELATED"/>
    <property type="match status" value="1"/>
</dbReference>
<dbReference type="GO" id="GO:0033229">
    <property type="term" value="F:cysteine transmembrane transporter activity"/>
    <property type="evidence" value="ECO:0007669"/>
    <property type="project" value="TreeGrafter"/>
</dbReference>
<reference evidence="8" key="1">
    <citation type="journal article" date="2021" name="Mol. Plant Pathol.">
        <title>A 20-kb lineage-specific genomic region tames virulence in pathogenic amphidiploid Verticillium longisporum.</title>
        <authorList>
            <person name="Harting R."/>
            <person name="Starke J."/>
            <person name="Kusch H."/>
            <person name="Poggeler S."/>
            <person name="Maurus I."/>
            <person name="Schluter R."/>
            <person name="Landesfeind M."/>
            <person name="Bulla I."/>
            <person name="Nowrousian M."/>
            <person name="de Jonge R."/>
            <person name="Stahlhut G."/>
            <person name="Hoff K.J."/>
            <person name="Asshauer K.P."/>
            <person name="Thurmer A."/>
            <person name="Stanke M."/>
            <person name="Daniel R."/>
            <person name="Morgenstern B."/>
            <person name="Thomma B.P.H.J."/>
            <person name="Kronstad J.W."/>
            <person name="Braus-Stromeyer S.A."/>
            <person name="Braus G.H."/>
        </authorList>
    </citation>
    <scope>NUCLEOTIDE SEQUENCE</scope>
    <source>
        <strain evidence="8">Vl32</strain>
    </source>
</reference>